<evidence type="ECO:0000313" key="1">
    <source>
        <dbReference type="EMBL" id="RGO47660.1"/>
    </source>
</evidence>
<dbReference type="Gene3D" id="2.40.30.200">
    <property type="match status" value="1"/>
</dbReference>
<accession>A0A3E5GPI4</accession>
<name>A0A3E5GPI4_9FIRM</name>
<dbReference type="AlphaFoldDB" id="A0A3E5GPI4"/>
<dbReference type="Proteomes" id="UP000261055">
    <property type="component" value="Unassembled WGS sequence"/>
</dbReference>
<reference evidence="1 2" key="1">
    <citation type="submission" date="2018-08" db="EMBL/GenBank/DDBJ databases">
        <title>A genome reference for cultivated species of the human gut microbiota.</title>
        <authorList>
            <person name="Zou Y."/>
            <person name="Xue W."/>
            <person name="Luo G."/>
        </authorList>
    </citation>
    <scope>NUCLEOTIDE SEQUENCE [LARGE SCALE GENOMIC DNA]</scope>
    <source>
        <strain evidence="1 2">OM02-12</strain>
    </source>
</reference>
<dbReference type="InterPro" id="IPR006520">
    <property type="entry name" value="Dit_BPSPP_N"/>
</dbReference>
<dbReference type="NCBIfam" id="TIGR01633">
    <property type="entry name" value="phi3626_gp14_N"/>
    <property type="match status" value="1"/>
</dbReference>
<dbReference type="RefSeq" id="WP_117614095.1">
    <property type="nucleotide sequence ID" value="NZ_JAJCNY010000019.1"/>
</dbReference>
<gene>
    <name evidence="1" type="ORF">DXB12_13925</name>
</gene>
<dbReference type="EMBL" id="QSVQ01000020">
    <property type="protein sequence ID" value="RGO47660.1"/>
    <property type="molecule type" value="Genomic_DNA"/>
</dbReference>
<comment type="caution">
    <text evidence="1">The sequence shown here is derived from an EMBL/GenBank/DDBJ whole genome shotgun (WGS) entry which is preliminary data.</text>
</comment>
<keyword evidence="2" id="KW-1185">Reference proteome</keyword>
<proteinExistence type="predicted"/>
<sequence>MSEYDVTYAGETARSHDIYIVQRPDIPAPEINRDQIDIPGRDGSLYLSQRTVNDIQISIEMNFMTTPNQWGEKYREAKAWLLKEQNGVLKMNDDPEWFYRAKKVVIETSERTCRQIGKFIATFTCSGYMYRVDGATSHTIEEVQRNNWEECHPTYLIKGDANCRLKVNGKYFVVNVGQECTIDTERQIAYKSDGTLVNAYVTGDYEDLYLKTGGNTIEITPETMTMEIIPNWRCY</sequence>
<protein>
    <submittedName>
        <fullName evidence="1">Phage tail protein</fullName>
    </submittedName>
</protein>
<organism evidence="1 2">
    <name type="scientific">Dorea formicigenerans</name>
    <dbReference type="NCBI Taxonomy" id="39486"/>
    <lineage>
        <taxon>Bacteria</taxon>
        <taxon>Bacillati</taxon>
        <taxon>Bacillota</taxon>
        <taxon>Clostridia</taxon>
        <taxon>Lachnospirales</taxon>
        <taxon>Lachnospiraceae</taxon>
        <taxon>Dorea</taxon>
    </lineage>
</organism>
<evidence type="ECO:0000313" key="2">
    <source>
        <dbReference type="Proteomes" id="UP000261055"/>
    </source>
</evidence>